<organism evidence="1 2">
    <name type="scientific">Chitinophaga agri</name>
    <dbReference type="NCBI Taxonomy" id="2703787"/>
    <lineage>
        <taxon>Bacteria</taxon>
        <taxon>Pseudomonadati</taxon>
        <taxon>Bacteroidota</taxon>
        <taxon>Chitinophagia</taxon>
        <taxon>Chitinophagales</taxon>
        <taxon>Chitinophagaceae</taxon>
        <taxon>Chitinophaga</taxon>
    </lineage>
</organism>
<dbReference type="KEGG" id="chih:GWR21_17195"/>
<sequence>MVKLKNVALFVLTLLCFAFISMYFMKSAQYKFAVSANKVRATRDSLAMGQYFRYILNYGNCIDLPISKNILVADSNHHTTTLAQLITAPTYVFYFSETNCFTCVEKYLPFVKKLAAKIGREHMLILGSYRASENLFLTLEGYGLEGYHIYNIDPTILANSKIVNMNVPFIFKTDTAFGVSRVYIPEKSLPELSKTYQMISSL</sequence>
<accession>A0A6B9ZFV8</accession>
<evidence type="ECO:0000313" key="1">
    <source>
        <dbReference type="EMBL" id="QHS61270.1"/>
    </source>
</evidence>
<dbReference type="AlphaFoldDB" id="A0A6B9ZFV8"/>
<evidence type="ECO:0008006" key="3">
    <source>
        <dbReference type="Google" id="ProtNLM"/>
    </source>
</evidence>
<gene>
    <name evidence="1" type="ORF">GWR21_17195</name>
</gene>
<name>A0A6B9ZFV8_9BACT</name>
<dbReference type="EMBL" id="CP048113">
    <property type="protein sequence ID" value="QHS61270.1"/>
    <property type="molecule type" value="Genomic_DNA"/>
</dbReference>
<keyword evidence="2" id="KW-1185">Reference proteome</keyword>
<evidence type="ECO:0000313" key="2">
    <source>
        <dbReference type="Proteomes" id="UP000476411"/>
    </source>
</evidence>
<reference evidence="1 2" key="1">
    <citation type="submission" date="2020-01" db="EMBL/GenBank/DDBJ databases">
        <title>Complete genome sequence of Chitinophaga sp. H33E-04 isolated from quinoa roots.</title>
        <authorList>
            <person name="Weon H.-Y."/>
            <person name="Lee S.A."/>
        </authorList>
    </citation>
    <scope>NUCLEOTIDE SEQUENCE [LARGE SCALE GENOMIC DNA]</scope>
    <source>
        <strain evidence="1 2">H33E-04</strain>
    </source>
</reference>
<dbReference type="Proteomes" id="UP000476411">
    <property type="component" value="Chromosome"/>
</dbReference>
<proteinExistence type="predicted"/>
<protein>
    <recommendedName>
        <fullName evidence="3">AhpC/TSA family protein</fullName>
    </recommendedName>
</protein>
<dbReference type="RefSeq" id="WP_162332942.1">
    <property type="nucleotide sequence ID" value="NZ_CP048113.1"/>
</dbReference>